<comment type="caution">
    <text evidence="3">The sequence shown here is derived from an EMBL/GenBank/DDBJ whole genome shotgun (WGS) entry which is preliminary data.</text>
</comment>
<feature type="region of interest" description="Disordered" evidence="1">
    <location>
        <begin position="195"/>
        <end position="345"/>
    </location>
</feature>
<dbReference type="AlphaFoldDB" id="A0AAV7JCJ8"/>
<protein>
    <recommendedName>
        <fullName evidence="2">NELF-A N-terminal domain-containing protein</fullName>
    </recommendedName>
</protein>
<feature type="compositionally biased region" description="Polar residues" evidence="1">
    <location>
        <begin position="252"/>
        <end position="262"/>
    </location>
</feature>
<reference evidence="3 4" key="1">
    <citation type="journal article" date="2023" name="BMC Biol.">
        <title>The compact genome of the sponge Oopsacas minuta (Hexactinellida) is lacking key metazoan core genes.</title>
        <authorList>
            <person name="Santini S."/>
            <person name="Schenkelaars Q."/>
            <person name="Jourda C."/>
            <person name="Duchesne M."/>
            <person name="Belahbib H."/>
            <person name="Rocher C."/>
            <person name="Selva M."/>
            <person name="Riesgo A."/>
            <person name="Vervoort M."/>
            <person name="Leys S.P."/>
            <person name="Kodjabachian L."/>
            <person name="Le Bivic A."/>
            <person name="Borchiellini C."/>
            <person name="Claverie J.M."/>
            <person name="Renard E."/>
        </authorList>
    </citation>
    <scope>NUCLEOTIDE SEQUENCE [LARGE SCALE GENOMIC DNA]</scope>
    <source>
        <strain evidence="3">SPO-2</strain>
    </source>
</reference>
<evidence type="ECO:0000256" key="1">
    <source>
        <dbReference type="SAM" id="MobiDB-lite"/>
    </source>
</evidence>
<organism evidence="3 4">
    <name type="scientific">Oopsacas minuta</name>
    <dbReference type="NCBI Taxonomy" id="111878"/>
    <lineage>
        <taxon>Eukaryota</taxon>
        <taxon>Metazoa</taxon>
        <taxon>Porifera</taxon>
        <taxon>Hexactinellida</taxon>
        <taxon>Hexasterophora</taxon>
        <taxon>Lyssacinosida</taxon>
        <taxon>Leucopsacidae</taxon>
        <taxon>Oopsacas</taxon>
    </lineage>
</organism>
<dbReference type="EMBL" id="JAKMXF010000354">
    <property type="protein sequence ID" value="KAI6646500.1"/>
    <property type="molecule type" value="Genomic_DNA"/>
</dbReference>
<feature type="compositionally biased region" description="Basic and acidic residues" evidence="1">
    <location>
        <begin position="195"/>
        <end position="204"/>
    </location>
</feature>
<sequence length="439" mass="49708">MDFVNKSREEVITWLDARLKGEDGWNSRHLASYLHSDLLRHILSSYSGLEQYVRVKILLAMLEISTLVFERDRDQFSNLLSLARQDEDEWVSKLGMLVEHFLIQSLPASEIGSLLEGAESIVKKLRYKDLSRGTSSYSKPLLSPELTYLNYSVLNSLSLSPESYGVSTGGGHFRLKKKLRTSAIKDDILIKSKDQHKLDEDTHNHPTHSLSSGKSGDIFIPPTSSSRDKPHTSGYRASIKPPVPSMYHQKGHTPQSRSSTTKLLHMEDLASSASVAPAGKRKRKESLVTPLKLTDTDKGKRKKGSLTRYNSPPHPSRSTDLTEHHSSTDSPSPVPPPHHSKPSHKKLLKIQEKKHRFMEDMFAEADLLSEKQKQIIMDFMVGQATKPYLESGDKLTFTLNKTIHENDSEKTEVETLFEMDYSTKQWRKLKKSVVLKIPI</sequence>
<evidence type="ECO:0000313" key="3">
    <source>
        <dbReference type="EMBL" id="KAI6646500.1"/>
    </source>
</evidence>
<evidence type="ECO:0000313" key="4">
    <source>
        <dbReference type="Proteomes" id="UP001165289"/>
    </source>
</evidence>
<accession>A0AAV7JCJ8</accession>
<evidence type="ECO:0000259" key="2">
    <source>
        <dbReference type="Pfam" id="PF23553"/>
    </source>
</evidence>
<dbReference type="Proteomes" id="UP001165289">
    <property type="component" value="Unassembled WGS sequence"/>
</dbReference>
<gene>
    <name evidence="3" type="ORF">LOD99_12621</name>
</gene>
<dbReference type="InterPro" id="IPR056557">
    <property type="entry name" value="NELF-A_N"/>
</dbReference>
<feature type="domain" description="NELF-A N-terminal" evidence="2">
    <location>
        <begin position="14"/>
        <end position="157"/>
    </location>
</feature>
<dbReference type="Pfam" id="PF23553">
    <property type="entry name" value="NELF-A_N"/>
    <property type="match status" value="1"/>
</dbReference>
<name>A0AAV7JCJ8_9METZ</name>
<keyword evidence="4" id="KW-1185">Reference proteome</keyword>
<proteinExistence type="predicted"/>